<gene>
    <name evidence="2" type="ORF">NTEN_LOCUS2957</name>
</gene>
<keyword evidence="3" id="KW-1185">Reference proteome</keyword>
<dbReference type="AlphaFoldDB" id="A0A6H5G3H5"/>
<accession>A0A6H5G3H5</accession>
<evidence type="ECO:0000256" key="1">
    <source>
        <dbReference type="SAM" id="MobiDB-lite"/>
    </source>
</evidence>
<proteinExistence type="predicted"/>
<evidence type="ECO:0000313" key="3">
    <source>
        <dbReference type="Proteomes" id="UP000479000"/>
    </source>
</evidence>
<dbReference type="EMBL" id="CADCXU010004614">
    <property type="protein sequence ID" value="CAA9996430.1"/>
    <property type="molecule type" value="Genomic_DNA"/>
</dbReference>
<feature type="compositionally biased region" description="Basic and acidic residues" evidence="1">
    <location>
        <begin position="42"/>
        <end position="61"/>
    </location>
</feature>
<reference evidence="2 3" key="1">
    <citation type="submission" date="2020-02" db="EMBL/GenBank/DDBJ databases">
        <authorList>
            <person name="Ferguson B K."/>
        </authorList>
    </citation>
    <scope>NUCLEOTIDE SEQUENCE [LARGE SCALE GENOMIC DNA]</scope>
</reference>
<sequence>MICYSFAIRGGLWVEFECSVCEFSLKVEFECSVSNYSSADAAGEKEREKPSMSTRIEHYPEVAEDIGPAEGP</sequence>
<evidence type="ECO:0000313" key="2">
    <source>
        <dbReference type="EMBL" id="CAA9996430.1"/>
    </source>
</evidence>
<organism evidence="2 3">
    <name type="scientific">Nesidiocoris tenuis</name>
    <dbReference type="NCBI Taxonomy" id="355587"/>
    <lineage>
        <taxon>Eukaryota</taxon>
        <taxon>Metazoa</taxon>
        <taxon>Ecdysozoa</taxon>
        <taxon>Arthropoda</taxon>
        <taxon>Hexapoda</taxon>
        <taxon>Insecta</taxon>
        <taxon>Pterygota</taxon>
        <taxon>Neoptera</taxon>
        <taxon>Paraneoptera</taxon>
        <taxon>Hemiptera</taxon>
        <taxon>Heteroptera</taxon>
        <taxon>Panheteroptera</taxon>
        <taxon>Cimicomorpha</taxon>
        <taxon>Miridae</taxon>
        <taxon>Dicyphina</taxon>
        <taxon>Nesidiocoris</taxon>
    </lineage>
</organism>
<feature type="region of interest" description="Disordered" evidence="1">
    <location>
        <begin position="39"/>
        <end position="72"/>
    </location>
</feature>
<name>A0A6H5G3H5_9HEMI</name>
<dbReference type="Proteomes" id="UP000479000">
    <property type="component" value="Unassembled WGS sequence"/>
</dbReference>
<protein>
    <submittedName>
        <fullName evidence="2">Uncharacterized protein</fullName>
    </submittedName>
</protein>